<dbReference type="AlphaFoldDB" id="A0A6J8BIQ9"/>
<accession>A0A6J8BIQ9</accession>
<evidence type="ECO:0000313" key="1">
    <source>
        <dbReference type="EMBL" id="CAC5382097.1"/>
    </source>
</evidence>
<evidence type="ECO:0000313" key="2">
    <source>
        <dbReference type="Proteomes" id="UP000507470"/>
    </source>
</evidence>
<dbReference type="GO" id="GO:0016829">
    <property type="term" value="F:lyase activity"/>
    <property type="evidence" value="ECO:0007669"/>
    <property type="project" value="UniProtKB-KW"/>
</dbReference>
<dbReference type="EMBL" id="CACVKT020003176">
    <property type="protein sequence ID" value="CAC5382097.1"/>
    <property type="molecule type" value="Genomic_DNA"/>
</dbReference>
<gene>
    <name evidence="1" type="ORF">MCOR_17958</name>
</gene>
<sequence length="208" mass="23607">MDLNTSQPQKQTIPNITVKEVDHKTSEFKAAEYYTKHNIICGIEYWLKEEIIGKVSTKDAIKFSEVFPKDYTAYKNDKGLLGCIVFKLIHKDIILVKLHNLVTNCEMKCVKIHLKAKKELPIGCVSKEDLNRNKFQVVNVDDYSDISEDEFDFDEISNQSTSKNVSSGDVDNDVASEKQEINVDLDSIASAEDFSVTTCKTDFLTMGY</sequence>
<dbReference type="Proteomes" id="UP000507470">
    <property type="component" value="Unassembled WGS sequence"/>
</dbReference>
<protein>
    <submittedName>
        <fullName evidence="1">PurB</fullName>
        <ecNumber evidence="1">4.3.2.2</ecNumber>
    </submittedName>
</protein>
<dbReference type="OrthoDB" id="6143588at2759"/>
<keyword evidence="2" id="KW-1185">Reference proteome</keyword>
<dbReference type="EC" id="4.3.2.2" evidence="1"/>
<reference evidence="1 2" key="1">
    <citation type="submission" date="2020-06" db="EMBL/GenBank/DDBJ databases">
        <authorList>
            <person name="Li R."/>
            <person name="Bekaert M."/>
        </authorList>
    </citation>
    <scope>NUCLEOTIDE SEQUENCE [LARGE SCALE GENOMIC DNA]</scope>
    <source>
        <strain evidence="2">wild</strain>
    </source>
</reference>
<keyword evidence="1" id="KW-0456">Lyase</keyword>
<name>A0A6J8BIQ9_MYTCO</name>
<organism evidence="1 2">
    <name type="scientific">Mytilus coruscus</name>
    <name type="common">Sea mussel</name>
    <dbReference type="NCBI Taxonomy" id="42192"/>
    <lineage>
        <taxon>Eukaryota</taxon>
        <taxon>Metazoa</taxon>
        <taxon>Spiralia</taxon>
        <taxon>Lophotrochozoa</taxon>
        <taxon>Mollusca</taxon>
        <taxon>Bivalvia</taxon>
        <taxon>Autobranchia</taxon>
        <taxon>Pteriomorphia</taxon>
        <taxon>Mytilida</taxon>
        <taxon>Mytiloidea</taxon>
        <taxon>Mytilidae</taxon>
        <taxon>Mytilinae</taxon>
        <taxon>Mytilus</taxon>
    </lineage>
</organism>
<proteinExistence type="predicted"/>